<feature type="domain" description="SpaA-like prealbumin fold" evidence="11">
    <location>
        <begin position="554"/>
        <end position="665"/>
    </location>
</feature>
<organism evidence="12 13">
    <name type="scientific">Arcanobacterium phocae</name>
    <dbReference type="NCBI Taxonomy" id="131112"/>
    <lineage>
        <taxon>Bacteria</taxon>
        <taxon>Bacillati</taxon>
        <taxon>Actinomycetota</taxon>
        <taxon>Actinomycetes</taxon>
        <taxon>Actinomycetales</taxon>
        <taxon>Actinomycetaceae</taxon>
        <taxon>Arcanobacterium</taxon>
    </lineage>
</organism>
<reference evidence="13" key="1">
    <citation type="submission" date="2016-10" db="EMBL/GenBank/DDBJ databases">
        <authorList>
            <person name="Varghese N."/>
            <person name="Submissions S."/>
        </authorList>
    </citation>
    <scope>NUCLEOTIDE SEQUENCE [LARGE SCALE GENOMIC DNA]</scope>
    <source>
        <strain evidence="13">DSM 10002</strain>
    </source>
</reference>
<dbReference type="STRING" id="131112.SAMN04489737_0565"/>
<dbReference type="Pfam" id="PF19407">
    <property type="entry name" value="DUF5979"/>
    <property type="match status" value="1"/>
</dbReference>
<dbReference type="InterPro" id="IPR008966">
    <property type="entry name" value="Adhesion_dom_sf"/>
</dbReference>
<evidence type="ECO:0000259" key="8">
    <source>
        <dbReference type="Pfam" id="PF17802"/>
    </source>
</evidence>
<dbReference type="InterPro" id="IPR041171">
    <property type="entry name" value="SDR_Ig"/>
</dbReference>
<feature type="transmembrane region" description="Helical" evidence="6">
    <location>
        <begin position="800"/>
        <end position="820"/>
    </location>
</feature>
<dbReference type="AlphaFoldDB" id="A0A1H2LCU6"/>
<dbReference type="Pfam" id="PF17961">
    <property type="entry name" value="Big_8"/>
    <property type="match status" value="1"/>
</dbReference>
<dbReference type="Gene3D" id="2.60.40.1280">
    <property type="match status" value="1"/>
</dbReference>
<name>A0A1H2LCU6_9ACTO</name>
<dbReference type="Pfam" id="PF17802">
    <property type="entry name" value="SpaA"/>
    <property type="match status" value="1"/>
</dbReference>
<dbReference type="EMBL" id="LT629804">
    <property type="protein sequence ID" value="SDU78662.1"/>
    <property type="molecule type" value="Genomic_DNA"/>
</dbReference>
<sequence length="827" mass="89847">MSQKNYKSATHKDFFISFLLTTSLIVILLLSFLPASSSAAEESDPQCHGSWNGLKWKDFPGSGAQNGVYSEKGRYADIEFEWKFNDPVKEGDALHTDLPAELQAATTNTVILRDSQGNHVATGTWSGNKFLITATDYATNHSNIAGTARLSITWNRNDDRVKTGGEFNLEFSGCGKEELKGNIAPDGPPGFHHDNGKQGEYRPQDSSIIWSIGVNGTGQQEKPFTVTDTAPAGWKFMCEPIPQNNTLPTYVKTLVNLPDNHPTHARQAIWMDHVVFLPSNTHFHNPYNAYQVWGEAGVISLPAAQTAMKNALLSKPVNTTSHYFADFNFHAYYREASFNDQNPAYTLSCEDNKITATFPYGISAKYDIIVQAKTVLKEVSKTPEPNSIVTNRVHINGKLYEGDVFIPGASGEGSGLLGGFTIGKRVTGIDSAKLADKEFEFTYQCTTSSTTNSGTVKVKANQYKHIKDVSKNSMCTVNENLDSAILNNSQPTVRWRIGREDVAAPQFTIPDSHNGQDYPAVQVTAINSYDNPPKPAPAKVEIRKEVIAPDSSAVSKADADGWTFTLTDGSYTKPITTKNSDIKNNKSVSASETVMFDVPISAPASVTITEDTAQKPDYSLKDISCSVTPKADPETITVTRLTDTSVSVAGIRAGDTVDCVATNEKKKPEPSTGSVSWSKVDDEDRTITLSNSEWMLNHIANGRTTKIALVSDCMEAPCLAGATDSSFVDTDPEPGKFRVSELPLGEYTLVEKTAPAGYYLSDKTYPFTIGEAPEQLNIALDPIPNTKITPPQLPLTGGTGTLPFVIGGLALIGFAGAIMLRQRLTIK</sequence>
<proteinExistence type="predicted"/>
<dbReference type="InterPro" id="IPR041033">
    <property type="entry name" value="SpaA_PFL_dom_1"/>
</dbReference>
<keyword evidence="13" id="KW-1185">Reference proteome</keyword>
<evidence type="ECO:0000256" key="6">
    <source>
        <dbReference type="SAM" id="Phobius"/>
    </source>
</evidence>
<evidence type="ECO:0000313" key="13">
    <source>
        <dbReference type="Proteomes" id="UP000214355"/>
    </source>
</evidence>
<evidence type="ECO:0000313" key="12">
    <source>
        <dbReference type="EMBL" id="SDU78662.1"/>
    </source>
</evidence>
<evidence type="ECO:0000259" key="10">
    <source>
        <dbReference type="Pfam" id="PF19407"/>
    </source>
</evidence>
<evidence type="ECO:0000256" key="7">
    <source>
        <dbReference type="SAM" id="SignalP"/>
    </source>
</evidence>
<keyword evidence="6" id="KW-1133">Transmembrane helix</keyword>
<evidence type="ECO:0000259" key="11">
    <source>
        <dbReference type="Pfam" id="PF24514"/>
    </source>
</evidence>
<dbReference type="GO" id="GO:0005975">
    <property type="term" value="P:carbohydrate metabolic process"/>
    <property type="evidence" value="ECO:0007669"/>
    <property type="project" value="UniProtKB-ARBA"/>
</dbReference>
<feature type="domain" description="SDR-like Ig" evidence="9">
    <location>
        <begin position="73"/>
        <end position="157"/>
    </location>
</feature>
<keyword evidence="4 7" id="KW-0732">Signal</keyword>
<feature type="signal peptide" evidence="7">
    <location>
        <begin position="1"/>
        <end position="39"/>
    </location>
</feature>
<keyword evidence="5" id="KW-0572">Peptidoglycan-anchor</keyword>
<gene>
    <name evidence="12" type="ORF">SAMN04489737_0565</name>
</gene>
<evidence type="ECO:0000256" key="5">
    <source>
        <dbReference type="ARBA" id="ARBA00023088"/>
    </source>
</evidence>
<dbReference type="GeneID" id="65344310"/>
<feature type="domain" description="SpaA-like prealbumin fold" evidence="8">
    <location>
        <begin position="673"/>
        <end position="772"/>
    </location>
</feature>
<dbReference type="NCBIfam" id="TIGR01167">
    <property type="entry name" value="LPXTG_anchor"/>
    <property type="match status" value="1"/>
</dbReference>
<evidence type="ECO:0000256" key="2">
    <source>
        <dbReference type="ARBA" id="ARBA00022512"/>
    </source>
</evidence>
<keyword evidence="6" id="KW-0812">Transmembrane</keyword>
<dbReference type="InterPro" id="IPR011252">
    <property type="entry name" value="Fibrogen-bd_dom1"/>
</dbReference>
<keyword evidence="2" id="KW-0134">Cell wall</keyword>
<evidence type="ECO:0000256" key="4">
    <source>
        <dbReference type="ARBA" id="ARBA00022729"/>
    </source>
</evidence>
<dbReference type="InterPro" id="IPR013783">
    <property type="entry name" value="Ig-like_fold"/>
</dbReference>
<dbReference type="Proteomes" id="UP000214355">
    <property type="component" value="Chromosome I"/>
</dbReference>
<keyword evidence="3" id="KW-0964">Secreted</keyword>
<dbReference type="Pfam" id="PF24514">
    <property type="entry name" value="SpaA_4"/>
    <property type="match status" value="1"/>
</dbReference>
<accession>A0A1H2LCU6</accession>
<evidence type="ECO:0000259" key="9">
    <source>
        <dbReference type="Pfam" id="PF17961"/>
    </source>
</evidence>
<comment type="subcellular location">
    <subcellularLocation>
        <location evidence="1">Secreted</location>
        <location evidence="1">Cell wall</location>
        <topology evidence="1">Peptidoglycan-anchor</topology>
    </subcellularLocation>
</comment>
<dbReference type="OrthoDB" id="134475at2"/>
<protein>
    <submittedName>
        <fullName evidence="12">LPXTG-motif cell wall anchor domain-containing protein</fullName>
    </submittedName>
</protein>
<feature type="chain" id="PRO_5039345113" evidence="7">
    <location>
        <begin position="40"/>
        <end position="827"/>
    </location>
</feature>
<dbReference type="SUPFAM" id="SSF49401">
    <property type="entry name" value="Bacterial adhesins"/>
    <property type="match status" value="1"/>
</dbReference>
<dbReference type="GO" id="GO:0007155">
    <property type="term" value="P:cell adhesion"/>
    <property type="evidence" value="ECO:0007669"/>
    <property type="project" value="InterPro"/>
</dbReference>
<dbReference type="RefSeq" id="WP_091279655.1">
    <property type="nucleotide sequence ID" value="NZ_LT629804.1"/>
</dbReference>
<dbReference type="InterPro" id="IPR055371">
    <property type="entry name" value="SpaA_PFL_dom_4"/>
</dbReference>
<feature type="domain" description="DUF5979" evidence="10">
    <location>
        <begin position="420"/>
        <end position="530"/>
    </location>
</feature>
<dbReference type="InterPro" id="IPR046022">
    <property type="entry name" value="DUF5979"/>
</dbReference>
<dbReference type="Gene3D" id="2.60.40.10">
    <property type="entry name" value="Immunoglobulins"/>
    <property type="match status" value="1"/>
</dbReference>
<evidence type="ECO:0000256" key="3">
    <source>
        <dbReference type="ARBA" id="ARBA00022525"/>
    </source>
</evidence>
<keyword evidence="6" id="KW-0472">Membrane</keyword>
<evidence type="ECO:0000256" key="1">
    <source>
        <dbReference type="ARBA" id="ARBA00004168"/>
    </source>
</evidence>